<evidence type="ECO:0000313" key="7">
    <source>
        <dbReference type="Proteomes" id="UP000317155"/>
    </source>
</evidence>
<dbReference type="PANTHER" id="PTHR30563">
    <property type="entry name" value="DNA RECOMBINATION PROTEIN RMUC"/>
    <property type="match status" value="1"/>
</dbReference>
<organism evidence="6 7">
    <name type="scientific">Trichloromonas acetexigens</name>
    <dbReference type="NCBI Taxonomy" id="38815"/>
    <lineage>
        <taxon>Bacteria</taxon>
        <taxon>Pseudomonadati</taxon>
        <taxon>Thermodesulfobacteriota</taxon>
        <taxon>Desulfuromonadia</taxon>
        <taxon>Desulfuromonadales</taxon>
        <taxon>Trichloromonadaceae</taxon>
        <taxon>Trichloromonas</taxon>
    </lineage>
</organism>
<comment type="function">
    <text evidence="1">Involved in DNA recombination.</text>
</comment>
<name>A0A550JI09_9BACT</name>
<dbReference type="Proteomes" id="UP000317155">
    <property type="component" value="Unassembled WGS sequence"/>
</dbReference>
<feature type="coiled-coil region" evidence="5">
    <location>
        <begin position="68"/>
        <end position="95"/>
    </location>
</feature>
<keyword evidence="7" id="KW-1185">Reference proteome</keyword>
<accession>A0A550JI09</accession>
<proteinExistence type="inferred from homology"/>
<dbReference type="Pfam" id="PF02646">
    <property type="entry name" value="RmuC"/>
    <property type="match status" value="1"/>
</dbReference>
<evidence type="ECO:0000256" key="2">
    <source>
        <dbReference type="ARBA" id="ARBA00009840"/>
    </source>
</evidence>
<keyword evidence="3 5" id="KW-0175">Coiled coil</keyword>
<evidence type="ECO:0000256" key="3">
    <source>
        <dbReference type="ARBA" id="ARBA00023054"/>
    </source>
</evidence>
<dbReference type="EMBL" id="VJVV01000003">
    <property type="protein sequence ID" value="TRO82816.1"/>
    <property type="molecule type" value="Genomic_DNA"/>
</dbReference>
<reference evidence="6 7" key="1">
    <citation type="submission" date="2019-07" db="EMBL/GenBank/DDBJ databases">
        <title>Insights of Desulfuromonas acetexigens electromicrobiology.</title>
        <authorList>
            <person name="Katuri K."/>
            <person name="Sapireddy V."/>
            <person name="Shaw D.R."/>
            <person name="Saikaly P."/>
        </authorList>
    </citation>
    <scope>NUCLEOTIDE SEQUENCE [LARGE SCALE GENOMIC DNA]</scope>
    <source>
        <strain evidence="6 7">2873</strain>
    </source>
</reference>
<gene>
    <name evidence="6" type="primary">rmuC</name>
    <name evidence="6" type="ORF">FL622_05820</name>
</gene>
<comment type="caution">
    <text evidence="6">The sequence shown here is derived from an EMBL/GenBank/DDBJ whole genome shotgun (WGS) entry which is preliminary data.</text>
</comment>
<dbReference type="AlphaFoldDB" id="A0A550JI09"/>
<dbReference type="GO" id="GO:0006310">
    <property type="term" value="P:DNA recombination"/>
    <property type="evidence" value="ECO:0007669"/>
    <property type="project" value="UniProtKB-KW"/>
</dbReference>
<evidence type="ECO:0000256" key="5">
    <source>
        <dbReference type="SAM" id="Coils"/>
    </source>
</evidence>
<evidence type="ECO:0000313" key="6">
    <source>
        <dbReference type="EMBL" id="TRO82816.1"/>
    </source>
</evidence>
<dbReference type="OrthoDB" id="9765111at2"/>
<protein>
    <submittedName>
        <fullName evidence="6">DNA recombination protein RmuC</fullName>
    </submittedName>
</protein>
<sequence>MAAALKEGMSETRAGLDLRHKDLRQSVETQLTELKGQAAQSDRALREEVQGSLKSLGDGLIASLGRLGESQRERLTQLAEELARLTRRQEQAQEALRLTVEGRLDSLRADNAEKLETIRKTVDEQLQGTLEKRLGESFRLVSERLELVHKGLGEMQSLASGVGDLKRVLSNVKTRGTWGEVQLGSILEQLLTPEQYLTNTPTRPGSAERVEYAIRLPGKGDGEPEVLLPIDAKFPLEDYARLTAAAELGDGAAVEEAARQLESRIRACARDIRDKYLHPPHTTDFAILFLPTEGLYAEILRRPGLAEQLQRDCRVTLAGPTTLAATLNALQMGFRTLAIQKRSGEVWRVLEAVKTEFGRYGEVLDKVQKKLHEATRSIDGVAVRRRAIDRTLRAVGRLPEEEAGPLLGLDDPGESEE</sequence>
<dbReference type="InterPro" id="IPR003798">
    <property type="entry name" value="DNA_recombination_RmuC"/>
</dbReference>
<keyword evidence="4" id="KW-0233">DNA recombination</keyword>
<evidence type="ECO:0000256" key="1">
    <source>
        <dbReference type="ARBA" id="ARBA00003416"/>
    </source>
</evidence>
<evidence type="ECO:0000256" key="4">
    <source>
        <dbReference type="ARBA" id="ARBA00023172"/>
    </source>
</evidence>
<comment type="similarity">
    <text evidence="2">Belongs to the RmuC family.</text>
</comment>
<dbReference type="PANTHER" id="PTHR30563:SF0">
    <property type="entry name" value="DNA RECOMBINATION PROTEIN RMUC"/>
    <property type="match status" value="1"/>
</dbReference>